<dbReference type="PATRIC" id="fig|1341181.4.peg.1293"/>
<feature type="coiled-coil region" evidence="1">
    <location>
        <begin position="477"/>
        <end position="504"/>
    </location>
</feature>
<name>V6SRB6_9FLAO</name>
<accession>V6SRB6</accession>
<dbReference type="eggNOG" id="COG1196">
    <property type="taxonomic scope" value="Bacteria"/>
</dbReference>
<dbReference type="AlphaFoldDB" id="V6SRB6"/>
<evidence type="ECO:0000313" key="2">
    <source>
        <dbReference type="EMBL" id="ESU28722.1"/>
    </source>
</evidence>
<sequence>MKIKRVEIQAFRAYDKVENGTFDFKRNEDGEYADFISLYAPNGFGKTSFYDAVEYSYTKNIDRFLKKDKLNQESAKSEKNINNADKQFILRNRYSDSSLSSYVKLLTSNSDTSIVRDIPLPRKGTADFKFDEKETENKYFREVILSQDWISGFLKEEKPEDRYKIFIEYFGDTELDKYYNVLSQLISLNDKEIKNLTSNLKGIQLELKFEGDKDVLFKVNEKINSLNENVKFFNIIDSQSSETDILNLTNDISERLNNIEFEITKNQNVISELDSLIIGTDDFVSFKQFTENIKNLNKSIERQSLLVSFKKKFDDLARKRTERNSIQDYAKRLTSEKERKEKILNLFGKYNEVENLRKNKDKEIKVAILSQESLNKEMSSQKIRQSELEIQISTSQSQINDINKIVTDLPEIKERILNTESSVLELKKNLEVKKVDLSKKSNLIKPTEDYINDLKSALSNLSNDIYPSEFDINFVKYSELLKKIDDLKSKLNEENGNLLLIKNEIIEQEKFQAELDNFISKGLSIINDQKTDSCPLCNHDYESYNILADKVANNKLLSQRTNQLLNRRNEVENIINNISEEQKKIIGKLTETIKKDISDSELKLHDFKIQALDIRKSITELENEIDKESNTLSNHRNLISNKSVEEYGEWAKDHLKKLSADFKSYQLDLTSINDKLKTNQEQYKIISQKIELFAKDKKLFEDNNALNEVRGFFLENYPNLEIDSKYINIDLKSLSDSLKEYSIKLDELKGDIKVNENDLISISEDSVKKELEELSNSIMTLSRVIENYKSHSDKYIDLNVNEIKEEVFLDKINDIKKSKEDKLSDYQNERRELSLLYQLKDNVLPYLKFEGSKRKESEIKIRIKLLKDKVGKSLSEEIKKVSEHIEKQIKSFFYEELINDLYKRIDPHPEYKKVKFIPDFKDSKPKLNVCVYKNNEESDFIIPNLYFSQAQLNILSLCIFLAKALNAKDDRDNAIDCIFVDDPIQSMDSINILSTIDLLRSIVVNQKKQIILSTHDENFHNLLKKKIPSDLFKSKFMELETFGKVRG</sequence>
<comment type="caution">
    <text evidence="2">The sequence shown here is derived from an EMBL/GenBank/DDBJ whole genome shotgun (WGS) entry which is preliminary data.</text>
</comment>
<dbReference type="InterPro" id="IPR027417">
    <property type="entry name" value="P-loop_NTPase"/>
</dbReference>
<evidence type="ECO:0008006" key="4">
    <source>
        <dbReference type="Google" id="ProtNLM"/>
    </source>
</evidence>
<feature type="coiled-coil region" evidence="1">
    <location>
        <begin position="611"/>
        <end position="638"/>
    </location>
</feature>
<dbReference type="STRING" id="1341181.FLJC2902T_13130"/>
<evidence type="ECO:0000256" key="1">
    <source>
        <dbReference type="SAM" id="Coils"/>
    </source>
</evidence>
<dbReference type="RefSeq" id="WP_023578958.1">
    <property type="nucleotide sequence ID" value="NZ_AVGG01000005.1"/>
</dbReference>
<dbReference type="SUPFAM" id="SSF52540">
    <property type="entry name" value="P-loop containing nucleoside triphosphate hydrolases"/>
    <property type="match status" value="2"/>
</dbReference>
<reference evidence="2 3" key="1">
    <citation type="submission" date="2013-08" db="EMBL/GenBank/DDBJ databases">
        <title>Flavobacterium limnosediminis JC2902 genome sequencing.</title>
        <authorList>
            <person name="Lee K."/>
            <person name="Yi H."/>
            <person name="Park S."/>
            <person name="Chun J."/>
        </authorList>
    </citation>
    <scope>NUCLEOTIDE SEQUENCE [LARGE SCALE GENOMIC DNA]</scope>
    <source>
        <strain evidence="2 3">JC2902</strain>
    </source>
</reference>
<feature type="coiled-coil region" evidence="1">
    <location>
        <begin position="731"/>
        <end position="836"/>
    </location>
</feature>
<keyword evidence="3" id="KW-1185">Reference proteome</keyword>
<dbReference type="Proteomes" id="UP000018004">
    <property type="component" value="Unassembled WGS sequence"/>
</dbReference>
<dbReference type="PANTHER" id="PTHR32114">
    <property type="entry name" value="ABC TRANSPORTER ABCH.3"/>
    <property type="match status" value="1"/>
</dbReference>
<proteinExistence type="predicted"/>
<dbReference type="PANTHER" id="PTHR32114:SF2">
    <property type="entry name" value="ABC TRANSPORTER ABCH.3"/>
    <property type="match status" value="1"/>
</dbReference>
<dbReference type="EMBL" id="AVGG01000005">
    <property type="protein sequence ID" value="ESU28722.1"/>
    <property type="molecule type" value="Genomic_DNA"/>
</dbReference>
<gene>
    <name evidence="2" type="ORF">FLJC2902T_13130</name>
</gene>
<evidence type="ECO:0000313" key="3">
    <source>
        <dbReference type="Proteomes" id="UP000018004"/>
    </source>
</evidence>
<organism evidence="2 3">
    <name type="scientific">Flavobacterium limnosediminis JC2902</name>
    <dbReference type="NCBI Taxonomy" id="1341181"/>
    <lineage>
        <taxon>Bacteria</taxon>
        <taxon>Pseudomonadati</taxon>
        <taxon>Bacteroidota</taxon>
        <taxon>Flavobacteriia</taxon>
        <taxon>Flavobacteriales</taxon>
        <taxon>Flavobacteriaceae</taxon>
        <taxon>Flavobacterium</taxon>
    </lineage>
</organism>
<keyword evidence="1" id="KW-0175">Coiled coil</keyword>
<dbReference type="OrthoDB" id="7029750at2"/>
<protein>
    <recommendedName>
        <fullName evidence="4">Rad50/SbcC-type AAA domain-containing protein</fullName>
    </recommendedName>
</protein>
<dbReference type="Gene3D" id="3.40.50.300">
    <property type="entry name" value="P-loop containing nucleotide triphosphate hydrolases"/>
    <property type="match status" value="2"/>
</dbReference>